<dbReference type="SUPFAM" id="SSF53756">
    <property type="entry name" value="UDP-Glycosyltransferase/glycogen phosphorylase"/>
    <property type="match status" value="1"/>
</dbReference>
<reference evidence="3 4" key="1">
    <citation type="journal article" date="2014" name="Int. J. Syst. Evol. Microbiol.">
        <title>Solimonas terrae sp. nov., isolated from soil.</title>
        <authorList>
            <person name="Kim S.J."/>
            <person name="Moon J.Y."/>
            <person name="Weon H.Y."/>
            <person name="Ahn J.H."/>
            <person name="Chen W.M."/>
            <person name="Kwon S.W."/>
        </authorList>
    </citation>
    <scope>NUCLEOTIDE SEQUENCE [LARGE SCALE GENOMIC DNA]</scope>
    <source>
        <strain evidence="3 4">KIS83-12</strain>
    </source>
</reference>
<dbReference type="GO" id="GO:0005829">
    <property type="term" value="C:cytosol"/>
    <property type="evidence" value="ECO:0007669"/>
    <property type="project" value="TreeGrafter"/>
</dbReference>
<keyword evidence="4" id="KW-1185">Reference proteome</keyword>
<dbReference type="GO" id="GO:0008713">
    <property type="term" value="F:ADP-heptose-lipopolysaccharide heptosyltransferase activity"/>
    <property type="evidence" value="ECO:0007669"/>
    <property type="project" value="TreeGrafter"/>
</dbReference>
<dbReference type="PANTHER" id="PTHR30160:SF1">
    <property type="entry name" value="LIPOPOLYSACCHARIDE 1,2-N-ACETYLGLUCOSAMINETRANSFERASE-RELATED"/>
    <property type="match status" value="1"/>
</dbReference>
<dbReference type="GO" id="GO:0009244">
    <property type="term" value="P:lipopolysaccharide core region biosynthetic process"/>
    <property type="evidence" value="ECO:0007669"/>
    <property type="project" value="TreeGrafter"/>
</dbReference>
<comment type="caution">
    <text evidence="3">The sequence shown here is derived from an EMBL/GenBank/DDBJ whole genome shotgun (WGS) entry which is preliminary data.</text>
</comment>
<evidence type="ECO:0000313" key="3">
    <source>
        <dbReference type="EMBL" id="NGY05408.1"/>
    </source>
</evidence>
<proteinExistence type="predicted"/>
<dbReference type="Gene3D" id="3.40.50.2000">
    <property type="entry name" value="Glycogen Phosphorylase B"/>
    <property type="match status" value="2"/>
</dbReference>
<name>A0A6M2BSE6_9GAMM</name>
<gene>
    <name evidence="3" type="ORF">G7Y85_11560</name>
</gene>
<dbReference type="EMBL" id="JAAMOW010000005">
    <property type="protein sequence ID" value="NGY05408.1"/>
    <property type="molecule type" value="Genomic_DNA"/>
</dbReference>
<keyword evidence="2 3" id="KW-0808">Transferase</keyword>
<dbReference type="CDD" id="cd03789">
    <property type="entry name" value="GT9_LPS_heptosyltransferase"/>
    <property type="match status" value="1"/>
</dbReference>
<evidence type="ECO:0000256" key="2">
    <source>
        <dbReference type="ARBA" id="ARBA00022679"/>
    </source>
</evidence>
<dbReference type="AlphaFoldDB" id="A0A6M2BSE6"/>
<protein>
    <submittedName>
        <fullName evidence="3">Glycosyltransferase family 9 protein</fullName>
    </submittedName>
</protein>
<accession>A0A6M2BSE6</accession>
<dbReference type="PANTHER" id="PTHR30160">
    <property type="entry name" value="TETRAACYLDISACCHARIDE 4'-KINASE-RELATED"/>
    <property type="match status" value="1"/>
</dbReference>
<evidence type="ECO:0000313" key="4">
    <source>
        <dbReference type="Proteomes" id="UP000472676"/>
    </source>
</evidence>
<dbReference type="InterPro" id="IPR002201">
    <property type="entry name" value="Glyco_trans_9"/>
</dbReference>
<dbReference type="Pfam" id="PF01075">
    <property type="entry name" value="Glyco_transf_9"/>
    <property type="match status" value="1"/>
</dbReference>
<dbReference type="InterPro" id="IPR051199">
    <property type="entry name" value="LPS_LOS_Heptosyltrfase"/>
</dbReference>
<keyword evidence="1" id="KW-0328">Glycosyltransferase</keyword>
<evidence type="ECO:0000256" key="1">
    <source>
        <dbReference type="ARBA" id="ARBA00022676"/>
    </source>
</evidence>
<organism evidence="3 4">
    <name type="scientific">Solimonas terrae</name>
    <dbReference type="NCBI Taxonomy" id="1396819"/>
    <lineage>
        <taxon>Bacteria</taxon>
        <taxon>Pseudomonadati</taxon>
        <taxon>Pseudomonadota</taxon>
        <taxon>Gammaproteobacteria</taxon>
        <taxon>Nevskiales</taxon>
        <taxon>Nevskiaceae</taxon>
        <taxon>Solimonas</taxon>
    </lineage>
</organism>
<sequence>MQTAALSARLVRHAPVSQTPFALPAPADADAPSILIVRLSALGDIVFASSMLDALRKRWPGARISWLALAGFAGILDGDPRIDEVIRVPATLFKSPAALLRLRRELRLRYFDWVFEVQGLFKSRLLARLAGGFRVGFRSKEPAQFWMHRLLDKGGMADDIASEYRHFAETVSGEHAGPPRLPIDDAMRATIAGKRAALGLDRFIAICPFTTRPQKHWPEAYWPELVRRLAELGLGPCVMFGGPGDREAAARIAAATAAPLVNLVGETRLTELPAWLAAADLGIGVDTGLTHIGIAVRTPMIALFGSTCPYRQGADSPLRVMYDALPCAPCRRHPTCDGRFDCMRGLVPARVATAAKQLLGR</sequence>
<dbReference type="Proteomes" id="UP000472676">
    <property type="component" value="Unassembled WGS sequence"/>
</dbReference>